<dbReference type="EMBL" id="UINC01064151">
    <property type="protein sequence ID" value="SVB92533.1"/>
    <property type="molecule type" value="Genomic_DNA"/>
</dbReference>
<organism evidence="9">
    <name type="scientific">marine metagenome</name>
    <dbReference type="NCBI Taxonomy" id="408172"/>
    <lineage>
        <taxon>unclassified sequences</taxon>
        <taxon>metagenomes</taxon>
        <taxon>ecological metagenomes</taxon>
    </lineage>
</organism>
<keyword evidence="3" id="KW-1003">Cell membrane</keyword>
<accession>A0A382I101</accession>
<keyword evidence="2" id="KW-0813">Transport</keyword>
<comment type="subcellular location">
    <subcellularLocation>
        <location evidence="1">Cell membrane</location>
        <topology evidence="1">Multi-pass membrane protein</topology>
    </subcellularLocation>
</comment>
<dbReference type="InterPro" id="IPR000515">
    <property type="entry name" value="MetI-like"/>
</dbReference>
<proteinExistence type="predicted"/>
<protein>
    <recommendedName>
        <fullName evidence="8">ABC transmembrane type-1 domain-containing protein</fullName>
    </recommendedName>
</protein>
<dbReference type="Gene3D" id="1.10.3720.10">
    <property type="entry name" value="MetI-like"/>
    <property type="match status" value="1"/>
</dbReference>
<evidence type="ECO:0000256" key="2">
    <source>
        <dbReference type="ARBA" id="ARBA00022448"/>
    </source>
</evidence>
<dbReference type="AlphaFoldDB" id="A0A382I101"/>
<dbReference type="CDD" id="cd06261">
    <property type="entry name" value="TM_PBP2"/>
    <property type="match status" value="1"/>
</dbReference>
<reference evidence="9" key="1">
    <citation type="submission" date="2018-05" db="EMBL/GenBank/DDBJ databases">
        <authorList>
            <person name="Lanie J.A."/>
            <person name="Ng W.-L."/>
            <person name="Kazmierczak K.M."/>
            <person name="Andrzejewski T.M."/>
            <person name="Davidsen T.M."/>
            <person name="Wayne K.J."/>
            <person name="Tettelin H."/>
            <person name="Glass J.I."/>
            <person name="Rusch D."/>
            <person name="Podicherti R."/>
            <person name="Tsui H.-C.T."/>
            <person name="Winkler M.E."/>
        </authorList>
    </citation>
    <scope>NUCLEOTIDE SEQUENCE</scope>
</reference>
<evidence type="ECO:0000256" key="6">
    <source>
        <dbReference type="ARBA" id="ARBA00023136"/>
    </source>
</evidence>
<dbReference type="GO" id="GO:0005886">
    <property type="term" value="C:plasma membrane"/>
    <property type="evidence" value="ECO:0007669"/>
    <property type="project" value="UniProtKB-SubCell"/>
</dbReference>
<evidence type="ECO:0000256" key="7">
    <source>
        <dbReference type="SAM" id="Phobius"/>
    </source>
</evidence>
<name>A0A382I101_9ZZZZ</name>
<feature type="transmembrane region" description="Helical" evidence="7">
    <location>
        <begin position="129"/>
        <end position="148"/>
    </location>
</feature>
<feature type="transmembrane region" description="Helical" evidence="7">
    <location>
        <begin position="169"/>
        <end position="190"/>
    </location>
</feature>
<keyword evidence="4 7" id="KW-0812">Transmembrane</keyword>
<feature type="transmembrane region" description="Helical" evidence="7">
    <location>
        <begin position="196"/>
        <end position="218"/>
    </location>
</feature>
<feature type="transmembrane region" description="Helical" evidence="7">
    <location>
        <begin position="225"/>
        <end position="244"/>
    </location>
</feature>
<evidence type="ECO:0000256" key="5">
    <source>
        <dbReference type="ARBA" id="ARBA00022989"/>
    </source>
</evidence>
<evidence type="ECO:0000259" key="8">
    <source>
        <dbReference type="PROSITE" id="PS50928"/>
    </source>
</evidence>
<keyword evidence="6 7" id="KW-0472">Membrane</keyword>
<dbReference type="PANTHER" id="PTHR30151">
    <property type="entry name" value="ALKANE SULFONATE ABC TRANSPORTER-RELATED, MEMBRANE SUBUNIT"/>
    <property type="match status" value="1"/>
</dbReference>
<dbReference type="GO" id="GO:0055085">
    <property type="term" value="P:transmembrane transport"/>
    <property type="evidence" value="ECO:0007669"/>
    <property type="project" value="InterPro"/>
</dbReference>
<gene>
    <name evidence="9" type="ORF">METZ01_LOCUS245387</name>
</gene>
<dbReference type="Pfam" id="PF00528">
    <property type="entry name" value="BPD_transp_1"/>
    <property type="match status" value="1"/>
</dbReference>
<dbReference type="PROSITE" id="PS50928">
    <property type="entry name" value="ABC_TM1"/>
    <property type="match status" value="1"/>
</dbReference>
<dbReference type="SUPFAM" id="SSF161098">
    <property type="entry name" value="MetI-like"/>
    <property type="match status" value="1"/>
</dbReference>
<feature type="transmembrane region" description="Helical" evidence="7">
    <location>
        <begin position="98"/>
        <end position="123"/>
    </location>
</feature>
<feature type="transmembrane region" description="Helical" evidence="7">
    <location>
        <begin position="59"/>
        <end position="86"/>
    </location>
</feature>
<sequence>MESRAQLVGLRVGSILVLLFTWWVAGILMDDPEVLPGPVLTGTTIMTNLVTLGPEGHSAYFHIGITLGRIFSTFAVAMLVGIGIGLSMGLRKVIEHSLMALIPLLLTMPTILMVFLAVLWFGFNEVGSLVAVLGVVTPFVAVVMFEGAKAMDKSLIDMAKTYKAGRGMLIRKVYLPQLMPYIFSAFRFAFGMTWKIVALAETFGIKFGIGYMFFFWFEQFVMEQVMAWIITFVILMLILEHGVFARLESKAFAWRPVYSL</sequence>
<evidence type="ECO:0000256" key="1">
    <source>
        <dbReference type="ARBA" id="ARBA00004651"/>
    </source>
</evidence>
<feature type="domain" description="ABC transmembrane type-1" evidence="8">
    <location>
        <begin position="63"/>
        <end position="243"/>
    </location>
</feature>
<feature type="transmembrane region" description="Helical" evidence="7">
    <location>
        <begin position="7"/>
        <end position="29"/>
    </location>
</feature>
<evidence type="ECO:0000256" key="4">
    <source>
        <dbReference type="ARBA" id="ARBA00022692"/>
    </source>
</evidence>
<keyword evidence="5 7" id="KW-1133">Transmembrane helix</keyword>
<evidence type="ECO:0000256" key="3">
    <source>
        <dbReference type="ARBA" id="ARBA00022475"/>
    </source>
</evidence>
<evidence type="ECO:0000313" key="9">
    <source>
        <dbReference type="EMBL" id="SVB92533.1"/>
    </source>
</evidence>
<dbReference type="InterPro" id="IPR035906">
    <property type="entry name" value="MetI-like_sf"/>
</dbReference>
<dbReference type="PANTHER" id="PTHR30151:SF38">
    <property type="entry name" value="ALIPHATIC SULFONATES TRANSPORT PERMEASE PROTEIN SSUC-RELATED"/>
    <property type="match status" value="1"/>
</dbReference>